<reference evidence="8 9" key="1">
    <citation type="submission" date="2020-08" db="EMBL/GenBank/DDBJ databases">
        <authorList>
            <person name="Koutsovoulos G."/>
            <person name="Danchin GJ E."/>
        </authorList>
    </citation>
    <scope>NUCLEOTIDE SEQUENCE [LARGE SCALE GENOMIC DNA]</scope>
</reference>
<dbReference type="EMBL" id="CAJEWN010001370">
    <property type="protein sequence ID" value="CAD2196880.1"/>
    <property type="molecule type" value="Genomic_DNA"/>
</dbReference>
<keyword evidence="2" id="KW-0732">Signal</keyword>
<evidence type="ECO:0000256" key="1">
    <source>
        <dbReference type="ARBA" id="ARBA00007835"/>
    </source>
</evidence>
<comment type="function">
    <text evidence="7">Putative phospholipase.</text>
</comment>
<dbReference type="EC" id="3.1.1.-" evidence="7"/>
<dbReference type="Proteomes" id="UP000580250">
    <property type="component" value="Unassembled WGS sequence"/>
</dbReference>
<comment type="caution">
    <text evidence="8">The sequence shown here is derived from an EMBL/GenBank/DDBJ whole genome shotgun (WGS) entry which is preliminary data.</text>
</comment>
<dbReference type="PANTHER" id="PTHR12370:SF7">
    <property type="entry name" value="PHOSPHOLIPASE B-LIKE 2-RELATED"/>
    <property type="match status" value="1"/>
</dbReference>
<evidence type="ECO:0000256" key="6">
    <source>
        <dbReference type="ARBA" id="ARBA00023180"/>
    </source>
</evidence>
<dbReference type="OrthoDB" id="443524at2759"/>
<keyword evidence="6" id="KW-0325">Glycoprotein</keyword>
<evidence type="ECO:0000256" key="4">
    <source>
        <dbReference type="ARBA" id="ARBA00022963"/>
    </source>
</evidence>
<dbReference type="GO" id="GO:0004620">
    <property type="term" value="F:phospholipase activity"/>
    <property type="evidence" value="ECO:0007669"/>
    <property type="project" value="InterPro"/>
</dbReference>
<dbReference type="GO" id="GO:0005576">
    <property type="term" value="C:extracellular region"/>
    <property type="evidence" value="ECO:0007669"/>
    <property type="project" value="TreeGrafter"/>
</dbReference>
<keyword evidence="4 7" id="KW-0442">Lipid degradation</keyword>
<keyword evidence="5 7" id="KW-0443">Lipid metabolism</keyword>
<evidence type="ECO:0000256" key="2">
    <source>
        <dbReference type="ARBA" id="ARBA00022729"/>
    </source>
</evidence>
<evidence type="ECO:0000313" key="8">
    <source>
        <dbReference type="EMBL" id="CAD2196880.1"/>
    </source>
</evidence>
<comment type="similarity">
    <text evidence="1 7">Belongs to the phospholipase B-like family.</text>
</comment>
<organism evidence="8 9">
    <name type="scientific">Meloidogyne enterolobii</name>
    <name type="common">Root-knot nematode worm</name>
    <name type="synonym">Meloidogyne mayaguensis</name>
    <dbReference type="NCBI Taxonomy" id="390850"/>
    <lineage>
        <taxon>Eukaryota</taxon>
        <taxon>Metazoa</taxon>
        <taxon>Ecdysozoa</taxon>
        <taxon>Nematoda</taxon>
        <taxon>Chromadorea</taxon>
        <taxon>Rhabditida</taxon>
        <taxon>Tylenchina</taxon>
        <taxon>Tylenchomorpha</taxon>
        <taxon>Tylenchoidea</taxon>
        <taxon>Meloidogynidae</taxon>
        <taxon>Meloidogyninae</taxon>
        <taxon>Meloidogyne</taxon>
    </lineage>
</organism>
<keyword evidence="3 7" id="KW-0378">Hydrolase</keyword>
<proteinExistence type="inferred from homology"/>
<gene>
    <name evidence="8" type="ORF">MENT_LOCUS50081</name>
</gene>
<sequence length="186" mass="22156">MTWFLRKYNYWPSYNIPFLKKISDLGGFTEKANINNWWRWGYSPRAKIFQRDHNKVKDMETLRELMRYNDYKHDEYSKCKCDPPYTADGGISTRSDLNPLNGTWELPDMGFKNEGTIDYKGTNYKLFNKFQFEVIGGQFMEVQVIYLLLIGKIQQLMLYIMANQLFGNLKILQLNGKQNLNRLLFN</sequence>
<dbReference type="GO" id="GO:0009395">
    <property type="term" value="P:phospholipid catabolic process"/>
    <property type="evidence" value="ECO:0007669"/>
    <property type="project" value="TreeGrafter"/>
</dbReference>
<dbReference type="Gene3D" id="3.60.60.30">
    <property type="match status" value="1"/>
</dbReference>
<dbReference type="AlphaFoldDB" id="A0A6V7XC24"/>
<evidence type="ECO:0000256" key="5">
    <source>
        <dbReference type="ARBA" id="ARBA00023098"/>
    </source>
</evidence>
<evidence type="ECO:0000256" key="3">
    <source>
        <dbReference type="ARBA" id="ARBA00022801"/>
    </source>
</evidence>
<accession>A0A6V7XC24</accession>
<dbReference type="Pfam" id="PF04916">
    <property type="entry name" value="Phospholip_B"/>
    <property type="match status" value="1"/>
</dbReference>
<dbReference type="PANTHER" id="PTHR12370">
    <property type="entry name" value="PHOSPHOLIPASE B-RELATED"/>
    <property type="match status" value="1"/>
</dbReference>
<name>A0A6V7XC24_MELEN</name>
<dbReference type="InterPro" id="IPR007000">
    <property type="entry name" value="PLipase_B-like"/>
</dbReference>
<evidence type="ECO:0000256" key="7">
    <source>
        <dbReference type="RuleBase" id="RU364138"/>
    </source>
</evidence>
<protein>
    <recommendedName>
        <fullName evidence="7">Phospholipase B-like</fullName>
        <ecNumber evidence="7">3.1.1.-</ecNumber>
    </recommendedName>
</protein>
<evidence type="ECO:0000313" key="9">
    <source>
        <dbReference type="Proteomes" id="UP000580250"/>
    </source>
</evidence>